<evidence type="ECO:0000313" key="7">
    <source>
        <dbReference type="EMBL" id="ODQ60154.1"/>
    </source>
</evidence>
<dbReference type="InterPro" id="IPR016215">
    <property type="entry name" value="NTA_MOA"/>
</dbReference>
<evidence type="ECO:0000256" key="2">
    <source>
        <dbReference type="ARBA" id="ARBA00022643"/>
    </source>
</evidence>
<dbReference type="InterPro" id="IPR036661">
    <property type="entry name" value="Luciferase-like_sf"/>
</dbReference>
<dbReference type="STRING" id="683960.A0A1E3P4L7"/>
<dbReference type="GO" id="GO:0016705">
    <property type="term" value="F:oxidoreductase activity, acting on paired donors, with incorporation or reduction of molecular oxygen"/>
    <property type="evidence" value="ECO:0007669"/>
    <property type="project" value="InterPro"/>
</dbReference>
<dbReference type="InterPro" id="IPR051260">
    <property type="entry name" value="Diverse_substr_monoxygenases"/>
</dbReference>
<evidence type="ECO:0000256" key="4">
    <source>
        <dbReference type="ARBA" id="ARBA00023033"/>
    </source>
</evidence>
<dbReference type="InterPro" id="IPR011251">
    <property type="entry name" value="Luciferase-like_dom"/>
</dbReference>
<accession>A0A1E3P4L7</accession>
<keyword evidence="8" id="KW-1185">Reference proteome</keyword>
<dbReference type="SUPFAM" id="SSF51679">
    <property type="entry name" value="Bacterial luciferase-like"/>
    <property type="match status" value="1"/>
</dbReference>
<dbReference type="GeneID" id="30197539"/>
<name>A0A1E3P4L7_WICAA</name>
<sequence length="490" mass="55385">MSGPATKKQQTTKPKKTLILNAFENAASGHQFPGLWKHPKDRSRSYKDLDYWIYLAKLLERGKFHSVFIGDALTIYDDYKGPNNFGPAASSGLNVPKNEPSAPVTAMAAVTENLSFGLTFSTISEHPYHFARRLATLDHLTKGRVGWNIVSSYLNSTARQLLNGEPLPDHDERYVKTEEYVQVVYKLFLSSWRDDAVKLDLDKGIFSDPDLIREINHVGKYFNVPGPSISEPQRLPVLVQAGTSTKGKHFAAQHAEAVYTNGLTPENLREKIDGIRDLAEHYGRDRYDIKVLSSAIVITGETEEEAQAKYEELKKYADPDGAQVLFGGWTGIDLSQWDDDQELKYVKNNGMRTYVENLTKFNPGKTFTKKTIVERISINGSTSATFVGTPDQVADKIEEFVEISDVDGFNFTYVVWPETFENLVDLVIPKLQAKGLAQTEYTVENGTYRENLYFQKGQSFVPQSHPAYNLRWTDKDSQEEFEAKLSKTYK</sequence>
<dbReference type="GO" id="GO:0004497">
    <property type="term" value="F:monooxygenase activity"/>
    <property type="evidence" value="ECO:0007669"/>
    <property type="project" value="UniProtKB-KW"/>
</dbReference>
<evidence type="ECO:0000313" key="8">
    <source>
        <dbReference type="Proteomes" id="UP000094112"/>
    </source>
</evidence>
<keyword evidence="2" id="KW-0288">FMN</keyword>
<feature type="domain" description="Luciferase-like" evidence="6">
    <location>
        <begin position="42"/>
        <end position="403"/>
    </location>
</feature>
<proteinExistence type="inferred from homology"/>
<evidence type="ECO:0000259" key="6">
    <source>
        <dbReference type="Pfam" id="PF00296"/>
    </source>
</evidence>
<keyword evidence="3" id="KW-0560">Oxidoreductase</keyword>
<dbReference type="PANTHER" id="PTHR30011:SF16">
    <property type="entry name" value="C2H2 FINGER DOMAIN TRANSCRIPTION FACTOR (EUROFUNG)-RELATED"/>
    <property type="match status" value="1"/>
</dbReference>
<dbReference type="EMBL" id="KV454210">
    <property type="protein sequence ID" value="ODQ60154.1"/>
    <property type="molecule type" value="Genomic_DNA"/>
</dbReference>
<gene>
    <name evidence="7" type="ORF">WICANDRAFT_100398</name>
</gene>
<protein>
    <recommendedName>
        <fullName evidence="6">Luciferase-like domain-containing protein</fullName>
    </recommendedName>
</protein>
<dbReference type="RefSeq" id="XP_019039361.1">
    <property type="nucleotide sequence ID" value="XM_019180293.1"/>
</dbReference>
<organism evidence="7 8">
    <name type="scientific">Wickerhamomyces anomalus (strain ATCC 58044 / CBS 1984 / NCYC 433 / NRRL Y-366-8)</name>
    <name type="common">Yeast</name>
    <name type="synonym">Hansenula anomala</name>
    <dbReference type="NCBI Taxonomy" id="683960"/>
    <lineage>
        <taxon>Eukaryota</taxon>
        <taxon>Fungi</taxon>
        <taxon>Dikarya</taxon>
        <taxon>Ascomycota</taxon>
        <taxon>Saccharomycotina</taxon>
        <taxon>Saccharomycetes</taxon>
        <taxon>Phaffomycetales</taxon>
        <taxon>Wickerhamomycetaceae</taxon>
        <taxon>Wickerhamomyces</taxon>
    </lineage>
</organism>
<keyword evidence="1" id="KW-0285">Flavoprotein</keyword>
<dbReference type="OrthoDB" id="5561043at2759"/>
<reference evidence="7 8" key="1">
    <citation type="journal article" date="2016" name="Proc. Natl. Acad. Sci. U.S.A.">
        <title>Comparative genomics of biotechnologically important yeasts.</title>
        <authorList>
            <person name="Riley R."/>
            <person name="Haridas S."/>
            <person name="Wolfe K.H."/>
            <person name="Lopes M.R."/>
            <person name="Hittinger C.T."/>
            <person name="Goeker M."/>
            <person name="Salamov A.A."/>
            <person name="Wisecaver J.H."/>
            <person name="Long T.M."/>
            <person name="Calvey C.H."/>
            <person name="Aerts A.L."/>
            <person name="Barry K.W."/>
            <person name="Choi C."/>
            <person name="Clum A."/>
            <person name="Coughlan A.Y."/>
            <person name="Deshpande S."/>
            <person name="Douglass A.P."/>
            <person name="Hanson S.J."/>
            <person name="Klenk H.-P."/>
            <person name="LaButti K.M."/>
            <person name="Lapidus A."/>
            <person name="Lindquist E.A."/>
            <person name="Lipzen A.M."/>
            <person name="Meier-Kolthoff J.P."/>
            <person name="Ohm R.A."/>
            <person name="Otillar R.P."/>
            <person name="Pangilinan J.L."/>
            <person name="Peng Y."/>
            <person name="Rokas A."/>
            <person name="Rosa C.A."/>
            <person name="Scheuner C."/>
            <person name="Sibirny A.A."/>
            <person name="Slot J.C."/>
            <person name="Stielow J.B."/>
            <person name="Sun H."/>
            <person name="Kurtzman C.P."/>
            <person name="Blackwell M."/>
            <person name="Grigoriev I.V."/>
            <person name="Jeffries T.W."/>
        </authorList>
    </citation>
    <scope>NUCLEOTIDE SEQUENCE [LARGE SCALE GENOMIC DNA]</scope>
    <source>
        <strain evidence="8">ATCC 58044 / CBS 1984 / NCYC 433 / NRRL Y-366-8</strain>
    </source>
</reference>
<evidence type="ECO:0000256" key="1">
    <source>
        <dbReference type="ARBA" id="ARBA00022630"/>
    </source>
</evidence>
<evidence type="ECO:0000256" key="3">
    <source>
        <dbReference type="ARBA" id="ARBA00023002"/>
    </source>
</evidence>
<dbReference type="PIRSF" id="PIRSF000337">
    <property type="entry name" value="NTA_MOA"/>
    <property type="match status" value="1"/>
</dbReference>
<dbReference type="Gene3D" id="3.20.20.30">
    <property type="entry name" value="Luciferase-like domain"/>
    <property type="match status" value="1"/>
</dbReference>
<evidence type="ECO:0000256" key="5">
    <source>
        <dbReference type="ARBA" id="ARBA00033748"/>
    </source>
</evidence>
<keyword evidence="4" id="KW-0503">Monooxygenase</keyword>
<dbReference type="Proteomes" id="UP000094112">
    <property type="component" value="Unassembled WGS sequence"/>
</dbReference>
<dbReference type="PANTHER" id="PTHR30011">
    <property type="entry name" value="ALKANESULFONATE MONOOXYGENASE-RELATED"/>
    <property type="match status" value="1"/>
</dbReference>
<dbReference type="Pfam" id="PF00296">
    <property type="entry name" value="Bac_luciferase"/>
    <property type="match status" value="1"/>
</dbReference>
<dbReference type="NCBIfam" id="TIGR03860">
    <property type="entry name" value="FMN_nitrolo"/>
    <property type="match status" value="1"/>
</dbReference>
<comment type="similarity">
    <text evidence="5">Belongs to the NtaA/SnaA/DszA monooxygenase family.</text>
</comment>
<dbReference type="AlphaFoldDB" id="A0A1E3P4L7"/>